<dbReference type="InterPro" id="IPR050111">
    <property type="entry name" value="C-type_lectin/snaclec_domain"/>
</dbReference>
<sequence>MRATTVVAQVSSATPQQLARSVNFNVFQNKTPGSLTRHVNEEKENSGVGHDKILNGSVYTVRFGSRSLPLYPLVIVCLGLLNTILLSTAVAIGIYCSTVDEESSPHQISAPALILEQKELKILRSEVIKALKEYEQALEKELRSHEQLNLQMEQNKTLSDSLQTRLETLHVEKAILLSETSEIRESCGRCLPGWFLLNTSCYFHSKSGSLKTWTDSREDCKSRGADLVVIDNLEEQEFVSNIVRNFMGDGHQWTKGSWIGITDTLTEGTWVWINNVTEVEQRYWMDGEPNNSGGNGEDCGIVIYSSSNPWKTWFDGQYNKLTDNHLTIDDTEHIENEMNKLQDTYKTAIETMKGAKKQLDSEMSRQTLTNWELQHQTKRQDKNVAQIDQLTQSIASMKSRLPMINDGCRHCPPGWFSINSVCYFFAFSNFAGSRTWQKAREYCQMHGGDLVVIDSKDKENSTINVLLTNNADSASTDGFWIGLRYFPEEESWKWLDGTALVEG</sequence>
<feature type="domain" description="C-type lectin" evidence="4">
    <location>
        <begin position="418"/>
        <end position="503"/>
    </location>
</feature>
<feature type="coiled-coil region" evidence="2">
    <location>
        <begin position="331"/>
        <end position="358"/>
    </location>
</feature>
<keyword evidence="1 5" id="KW-0430">Lectin</keyword>
<evidence type="ECO:0000256" key="1">
    <source>
        <dbReference type="ARBA" id="ARBA00022734"/>
    </source>
</evidence>
<evidence type="ECO:0000256" key="3">
    <source>
        <dbReference type="SAM" id="Phobius"/>
    </source>
</evidence>
<keyword evidence="3" id="KW-0812">Transmembrane</keyword>
<organism evidence="5 6">
    <name type="scientific">Scophthalmus maximus</name>
    <name type="common">Turbot</name>
    <name type="synonym">Psetta maxima</name>
    <dbReference type="NCBI Taxonomy" id="52904"/>
    <lineage>
        <taxon>Eukaryota</taxon>
        <taxon>Metazoa</taxon>
        <taxon>Chordata</taxon>
        <taxon>Craniata</taxon>
        <taxon>Vertebrata</taxon>
        <taxon>Euteleostomi</taxon>
        <taxon>Actinopterygii</taxon>
        <taxon>Neopterygii</taxon>
        <taxon>Teleostei</taxon>
        <taxon>Neoteleostei</taxon>
        <taxon>Acanthomorphata</taxon>
        <taxon>Carangaria</taxon>
        <taxon>Pleuronectiformes</taxon>
        <taxon>Pleuronectoidei</taxon>
        <taxon>Scophthalmidae</taxon>
        <taxon>Scophthalmus</taxon>
    </lineage>
</organism>
<feature type="domain" description="C-type lectin" evidence="4">
    <location>
        <begin position="197"/>
        <end position="311"/>
    </location>
</feature>
<dbReference type="SUPFAM" id="SSF56436">
    <property type="entry name" value="C-type lectin-like"/>
    <property type="match status" value="2"/>
</dbReference>
<dbReference type="AlphaFoldDB" id="A0A2U9CJC1"/>
<keyword evidence="6" id="KW-1185">Reference proteome</keyword>
<dbReference type="STRING" id="52904.ENSSMAP00000007357"/>
<gene>
    <name evidence="5" type="ORF">SMAX5B_000443</name>
</gene>
<dbReference type="InterPro" id="IPR016187">
    <property type="entry name" value="CTDL_fold"/>
</dbReference>
<accession>A0A2U9CJC1</accession>
<dbReference type="PROSITE" id="PS50041">
    <property type="entry name" value="C_TYPE_LECTIN_2"/>
    <property type="match status" value="2"/>
</dbReference>
<name>A0A2U9CJC1_SCOMX</name>
<reference evidence="5 6" key="1">
    <citation type="submission" date="2017-12" db="EMBL/GenBank/DDBJ databases">
        <title>Integrating genomic resources of turbot (Scophthalmus maximus) in depth evaluation of genetic and physical mapping variation across individuals.</title>
        <authorList>
            <person name="Martinez P."/>
        </authorList>
    </citation>
    <scope>NUCLEOTIDE SEQUENCE [LARGE SCALE GENOMIC DNA]</scope>
</reference>
<proteinExistence type="predicted"/>
<dbReference type="Proteomes" id="UP000246464">
    <property type="component" value="Chromosome 17"/>
</dbReference>
<dbReference type="PANTHER" id="PTHR22803">
    <property type="entry name" value="MANNOSE, PHOSPHOLIPASE, LECTIN RECEPTOR RELATED"/>
    <property type="match status" value="1"/>
</dbReference>
<dbReference type="Gene3D" id="3.10.100.10">
    <property type="entry name" value="Mannose-Binding Protein A, subunit A"/>
    <property type="match status" value="2"/>
</dbReference>
<keyword evidence="2" id="KW-0175">Coiled coil</keyword>
<keyword evidence="3" id="KW-0472">Membrane</keyword>
<keyword evidence="3" id="KW-1133">Transmembrane helix</keyword>
<evidence type="ECO:0000313" key="5">
    <source>
        <dbReference type="EMBL" id="AWP16587.1"/>
    </source>
</evidence>
<evidence type="ECO:0000313" key="6">
    <source>
        <dbReference type="Proteomes" id="UP000246464"/>
    </source>
</evidence>
<dbReference type="GO" id="GO:0030246">
    <property type="term" value="F:carbohydrate binding"/>
    <property type="evidence" value="ECO:0007669"/>
    <property type="project" value="UniProtKB-KW"/>
</dbReference>
<dbReference type="EMBL" id="CP026259">
    <property type="protein sequence ID" value="AWP16587.1"/>
    <property type="molecule type" value="Genomic_DNA"/>
</dbReference>
<dbReference type="CDD" id="cd03590">
    <property type="entry name" value="CLECT_DC-SIGN_like"/>
    <property type="match status" value="1"/>
</dbReference>
<protein>
    <submittedName>
        <fullName evidence="5">Putative C-type lectin domain family 4 member M-like</fullName>
    </submittedName>
</protein>
<dbReference type="InterPro" id="IPR016186">
    <property type="entry name" value="C-type_lectin-like/link_sf"/>
</dbReference>
<feature type="transmembrane region" description="Helical" evidence="3">
    <location>
        <begin position="70"/>
        <end position="95"/>
    </location>
</feature>
<feature type="coiled-coil region" evidence="2">
    <location>
        <begin position="120"/>
        <end position="155"/>
    </location>
</feature>
<dbReference type="InterPro" id="IPR001304">
    <property type="entry name" value="C-type_lectin-like"/>
</dbReference>
<dbReference type="SMART" id="SM00034">
    <property type="entry name" value="CLECT"/>
    <property type="match status" value="2"/>
</dbReference>
<evidence type="ECO:0000259" key="4">
    <source>
        <dbReference type="PROSITE" id="PS50041"/>
    </source>
</evidence>
<dbReference type="Pfam" id="PF00059">
    <property type="entry name" value="Lectin_C"/>
    <property type="match status" value="2"/>
</dbReference>
<dbReference type="InterPro" id="IPR033989">
    <property type="entry name" value="CD209-like_CTLD"/>
</dbReference>
<evidence type="ECO:0000256" key="2">
    <source>
        <dbReference type="SAM" id="Coils"/>
    </source>
</evidence>